<evidence type="ECO:0000313" key="1">
    <source>
        <dbReference type="EMBL" id="OGY92569.1"/>
    </source>
</evidence>
<dbReference type="Proteomes" id="UP000178109">
    <property type="component" value="Unassembled WGS sequence"/>
</dbReference>
<dbReference type="InterPro" id="IPR038573">
    <property type="entry name" value="BrnT_sf"/>
</dbReference>
<dbReference type="EMBL" id="MHKO01000019">
    <property type="protein sequence ID" value="OGY92569.1"/>
    <property type="molecule type" value="Genomic_DNA"/>
</dbReference>
<comment type="caution">
    <text evidence="1">The sequence shown here is derived from an EMBL/GenBank/DDBJ whole genome shotgun (WGS) entry which is preliminary data.</text>
</comment>
<reference evidence="1 2" key="1">
    <citation type="journal article" date="2016" name="Nat. Commun.">
        <title>Thousands of microbial genomes shed light on interconnected biogeochemical processes in an aquifer system.</title>
        <authorList>
            <person name="Anantharaman K."/>
            <person name="Brown C.T."/>
            <person name="Hug L.A."/>
            <person name="Sharon I."/>
            <person name="Castelle C.J."/>
            <person name="Probst A.J."/>
            <person name="Thomas B.C."/>
            <person name="Singh A."/>
            <person name="Wilkins M.J."/>
            <person name="Karaoz U."/>
            <person name="Brodie E.L."/>
            <person name="Williams K.H."/>
            <person name="Hubbard S.S."/>
            <person name="Banfield J.F."/>
        </authorList>
    </citation>
    <scope>NUCLEOTIDE SEQUENCE [LARGE SCALE GENOMIC DNA]</scope>
</reference>
<dbReference type="STRING" id="1798553.A3H70_00730"/>
<dbReference type="AlphaFoldDB" id="A0A1G2BVI2"/>
<dbReference type="InterPro" id="IPR007460">
    <property type="entry name" value="BrnT_toxin"/>
</dbReference>
<protein>
    <recommendedName>
        <fullName evidence="3">BrnT family toxin</fullName>
    </recommendedName>
</protein>
<name>A0A1G2BVI2_9BACT</name>
<evidence type="ECO:0000313" key="2">
    <source>
        <dbReference type="Proteomes" id="UP000178109"/>
    </source>
</evidence>
<accession>A0A1G2BVI2</accession>
<dbReference type="Gene3D" id="3.10.450.530">
    <property type="entry name" value="Ribonuclease toxin, BrnT, of type II toxin-antitoxin system"/>
    <property type="match status" value="1"/>
</dbReference>
<organism evidence="1 2">
    <name type="scientific">Candidatus Komeilibacteria bacterium RIFCSPLOWO2_02_FULL_48_11</name>
    <dbReference type="NCBI Taxonomy" id="1798553"/>
    <lineage>
        <taxon>Bacteria</taxon>
        <taxon>Candidatus Komeiliibacteriota</taxon>
    </lineage>
</organism>
<dbReference type="Pfam" id="PF04365">
    <property type="entry name" value="BrnT_toxin"/>
    <property type="match status" value="1"/>
</dbReference>
<evidence type="ECO:0008006" key="3">
    <source>
        <dbReference type="Google" id="ProtNLM"/>
    </source>
</evidence>
<proteinExistence type="predicted"/>
<sequence>MVILPKPITFEWDKGNSDKNWIKHKIADKECEEPFFDQQKKIIEDVRHSENEQRFLLFGQTKLSRLVVIVFTIRHNRVRVISARNINKKEKTIYEKAS</sequence>
<gene>
    <name evidence="1" type="ORF">A3H70_00730</name>
</gene>